<protein>
    <submittedName>
        <fullName evidence="1">Uncharacterized protein</fullName>
    </submittedName>
</protein>
<dbReference type="Proteomes" id="UP000092607">
    <property type="component" value="Unassembled WGS sequence"/>
</dbReference>
<gene>
    <name evidence="1" type="ORF">A9309_08305</name>
</gene>
<dbReference type="EMBL" id="LZMS01000069">
    <property type="protein sequence ID" value="OBX61439.1"/>
    <property type="molecule type" value="Genomic_DNA"/>
</dbReference>
<name>A0A1B8PZ11_MORLA</name>
<comment type="caution">
    <text evidence="1">The sequence shown here is derived from an EMBL/GenBank/DDBJ whole genome shotgun (WGS) entry which is preliminary data.</text>
</comment>
<dbReference type="AlphaFoldDB" id="A0A1B8PZ11"/>
<organism evidence="1 2">
    <name type="scientific">Moraxella lacunata</name>
    <dbReference type="NCBI Taxonomy" id="477"/>
    <lineage>
        <taxon>Bacteria</taxon>
        <taxon>Pseudomonadati</taxon>
        <taxon>Pseudomonadota</taxon>
        <taxon>Gammaproteobacteria</taxon>
        <taxon>Moraxellales</taxon>
        <taxon>Moraxellaceae</taxon>
        <taxon>Moraxella</taxon>
    </lineage>
</organism>
<accession>A0A1B8PZ11</accession>
<sequence>MKYVHLLCVFVLCVYSQISYAGRYLPIFLTDLELVERIEKYDDKKFIDYRLISGSNYYFDEHYVSPDIPFSVGLRYFFLGYFEHSKVVNSGGRIPQEFSLFYDKDPEEHLIFDFEKDRVITLIKIATDNEKEAEAIFYKLYRDFLSQTKQECHDYWCYIGSQYIYDDIIINFHGRLQGHDKDVNTGIYWMDIKRMSER</sequence>
<evidence type="ECO:0000313" key="2">
    <source>
        <dbReference type="Proteomes" id="UP000092607"/>
    </source>
</evidence>
<proteinExistence type="predicted"/>
<dbReference type="RefSeq" id="WP_065256177.1">
    <property type="nucleotide sequence ID" value="NZ_JARDJM010000029.1"/>
</dbReference>
<evidence type="ECO:0000313" key="1">
    <source>
        <dbReference type="EMBL" id="OBX61439.1"/>
    </source>
</evidence>
<reference evidence="1 2" key="1">
    <citation type="submission" date="2016-06" db="EMBL/GenBank/DDBJ databases">
        <title>Draft genome of Moraxella lacunata CCUG 57757A.</title>
        <authorList>
            <person name="Salva-Serra F."/>
            <person name="Engstrom-Jakobsson H."/>
            <person name="Thorell K."/>
            <person name="Gonzales-Siles L."/>
            <person name="Karlsson R."/>
            <person name="Boulund F."/>
            <person name="Engstrand L."/>
            <person name="Kristiansson E."/>
            <person name="Moore E."/>
        </authorList>
    </citation>
    <scope>NUCLEOTIDE SEQUENCE [LARGE SCALE GENOMIC DNA]</scope>
    <source>
        <strain evidence="1 2">CCUG 57757A</strain>
    </source>
</reference>